<dbReference type="InterPro" id="IPR001944">
    <property type="entry name" value="Glycoside_Hdrlase_35"/>
</dbReference>
<dbReference type="GO" id="GO:0005975">
    <property type="term" value="P:carbohydrate metabolic process"/>
    <property type="evidence" value="ECO:0007669"/>
    <property type="project" value="InterPro"/>
</dbReference>
<dbReference type="InterPro" id="IPR017853">
    <property type="entry name" value="GH"/>
</dbReference>
<sequence length="58" mass="6554">HKYDFSGRGDLLGFIRAAAKKDLFVSLRIGPYVCAEWAFGGLPLWLRDVEGMCFRSIC</sequence>
<protein>
    <submittedName>
        <fullName evidence="3">Beta-galactosidase, putative</fullName>
    </submittedName>
</protein>
<dbReference type="SUPFAM" id="SSF51445">
    <property type="entry name" value="(Trans)glycosidases"/>
    <property type="match status" value="1"/>
</dbReference>
<evidence type="ECO:0000259" key="2">
    <source>
        <dbReference type="Pfam" id="PF01301"/>
    </source>
</evidence>
<evidence type="ECO:0000313" key="3">
    <source>
        <dbReference type="EMBL" id="EER09313.1"/>
    </source>
</evidence>
<dbReference type="Gene3D" id="3.20.20.80">
    <property type="entry name" value="Glycosidases"/>
    <property type="match status" value="1"/>
</dbReference>
<feature type="non-terminal residue" evidence="3">
    <location>
        <position position="58"/>
    </location>
</feature>
<dbReference type="Proteomes" id="UP000007800">
    <property type="component" value="Unassembled WGS sequence"/>
</dbReference>
<dbReference type="Pfam" id="PF01301">
    <property type="entry name" value="Glyco_hydro_35"/>
    <property type="match status" value="1"/>
</dbReference>
<feature type="non-terminal residue" evidence="3">
    <location>
        <position position="1"/>
    </location>
</feature>
<dbReference type="InterPro" id="IPR031330">
    <property type="entry name" value="Gly_Hdrlase_35_cat"/>
</dbReference>
<organism evidence="4">
    <name type="scientific">Perkinsus marinus (strain ATCC 50983 / TXsc)</name>
    <dbReference type="NCBI Taxonomy" id="423536"/>
    <lineage>
        <taxon>Eukaryota</taxon>
        <taxon>Sar</taxon>
        <taxon>Alveolata</taxon>
        <taxon>Perkinsozoa</taxon>
        <taxon>Perkinsea</taxon>
        <taxon>Perkinsida</taxon>
        <taxon>Perkinsidae</taxon>
        <taxon>Perkinsus</taxon>
    </lineage>
</organism>
<dbReference type="PANTHER" id="PTHR23421">
    <property type="entry name" value="BETA-GALACTOSIDASE RELATED"/>
    <property type="match status" value="1"/>
</dbReference>
<evidence type="ECO:0000313" key="4">
    <source>
        <dbReference type="Proteomes" id="UP000007800"/>
    </source>
</evidence>
<dbReference type="OrthoDB" id="422052at2759"/>
<accession>C5L1T1</accession>
<proteinExistence type="inferred from homology"/>
<feature type="domain" description="Glycoside hydrolase 35 catalytic" evidence="2">
    <location>
        <begin position="2"/>
        <end position="56"/>
    </location>
</feature>
<dbReference type="EMBL" id="GG678427">
    <property type="protein sequence ID" value="EER09313.1"/>
    <property type="molecule type" value="Genomic_DNA"/>
</dbReference>
<dbReference type="GO" id="GO:0004553">
    <property type="term" value="F:hydrolase activity, hydrolyzing O-glycosyl compounds"/>
    <property type="evidence" value="ECO:0007669"/>
    <property type="project" value="InterPro"/>
</dbReference>
<comment type="similarity">
    <text evidence="1">Belongs to the glycosyl hydrolase 35 family.</text>
</comment>
<evidence type="ECO:0000256" key="1">
    <source>
        <dbReference type="ARBA" id="ARBA00009809"/>
    </source>
</evidence>
<dbReference type="RefSeq" id="XP_002777497.1">
    <property type="nucleotide sequence ID" value="XM_002777451.1"/>
</dbReference>
<reference evidence="3 4" key="1">
    <citation type="submission" date="2008-07" db="EMBL/GenBank/DDBJ databases">
        <authorList>
            <person name="El-Sayed N."/>
            <person name="Caler E."/>
            <person name="Inman J."/>
            <person name="Amedeo P."/>
            <person name="Hass B."/>
            <person name="Wortman J."/>
        </authorList>
    </citation>
    <scope>NUCLEOTIDE SEQUENCE [LARGE SCALE GENOMIC DNA]</scope>
    <source>
        <strain evidence="4">ATCC 50983 / TXsc</strain>
    </source>
</reference>
<dbReference type="GeneID" id="9065739"/>
<gene>
    <name evidence="3" type="ORF">Pmar_PMAR009456</name>
</gene>
<name>C5L1T1_PERM5</name>
<keyword evidence="4" id="KW-1185">Reference proteome</keyword>
<dbReference type="InParanoid" id="C5L1T1"/>
<dbReference type="AlphaFoldDB" id="C5L1T1"/>